<sequence>MGKAGIKGLGMFVVPLMAATFGGKPSVGLVLPMLSMADVFAVNYYSRHAEWAYIKRLLPAAVLGVGVAIVVGQLVADSSFTGLIAVIIIGSLALLLLQENASFSKMLSGHWLGGAVFGAMGGFATMIGNAAGPIMAVYLLSTRIPKNAFIGTAAWFFLLINLFKIPFHIWVWQTINWHSFLADLIALPAILLGVFTGIRLVRLIPETAFRYFVIGITFIICIKILWGLSA</sequence>
<keyword evidence="10" id="KW-1185">Reference proteome</keyword>
<keyword evidence="6 8" id="KW-1133">Transmembrane helix</keyword>
<evidence type="ECO:0000256" key="8">
    <source>
        <dbReference type="RuleBase" id="RU363041"/>
    </source>
</evidence>
<dbReference type="GO" id="GO:0005886">
    <property type="term" value="C:plasma membrane"/>
    <property type="evidence" value="ECO:0007669"/>
    <property type="project" value="UniProtKB-SubCell"/>
</dbReference>
<feature type="transmembrane region" description="Helical" evidence="8">
    <location>
        <begin position="184"/>
        <end position="202"/>
    </location>
</feature>
<dbReference type="PANTHER" id="PTHR30269:SF23">
    <property type="entry name" value="MEMBRANE TRANSPORTER PROTEIN YDHB-RELATED"/>
    <property type="match status" value="1"/>
</dbReference>
<reference evidence="9 10" key="1">
    <citation type="submission" date="2019-08" db="EMBL/GenBank/DDBJ databases">
        <title>Genome of Phaeodactylibacter luteus.</title>
        <authorList>
            <person name="Bowman J.P."/>
        </authorList>
    </citation>
    <scope>NUCLEOTIDE SEQUENCE [LARGE SCALE GENOMIC DNA]</scope>
    <source>
        <strain evidence="9 10">KCTC 42180</strain>
    </source>
</reference>
<keyword evidence="5 8" id="KW-0812">Transmembrane</keyword>
<evidence type="ECO:0000256" key="4">
    <source>
        <dbReference type="ARBA" id="ARBA00022475"/>
    </source>
</evidence>
<evidence type="ECO:0000256" key="7">
    <source>
        <dbReference type="ARBA" id="ARBA00023136"/>
    </source>
</evidence>
<proteinExistence type="inferred from homology"/>
<feature type="transmembrane region" description="Helical" evidence="8">
    <location>
        <begin position="208"/>
        <end position="228"/>
    </location>
</feature>
<comment type="similarity">
    <text evidence="2 8">Belongs to the 4-toluene sulfonate uptake permease (TSUP) (TC 2.A.102) family.</text>
</comment>
<dbReference type="AlphaFoldDB" id="A0A5C6S572"/>
<dbReference type="InterPro" id="IPR052017">
    <property type="entry name" value="TSUP"/>
</dbReference>
<evidence type="ECO:0000256" key="1">
    <source>
        <dbReference type="ARBA" id="ARBA00004651"/>
    </source>
</evidence>
<comment type="subcellular location">
    <subcellularLocation>
        <location evidence="1 8">Cell membrane</location>
        <topology evidence="1 8">Multi-pass membrane protein</topology>
    </subcellularLocation>
</comment>
<dbReference type="PANTHER" id="PTHR30269">
    <property type="entry name" value="TRANSMEMBRANE PROTEIN YFCA"/>
    <property type="match status" value="1"/>
</dbReference>
<evidence type="ECO:0000256" key="3">
    <source>
        <dbReference type="ARBA" id="ARBA00022448"/>
    </source>
</evidence>
<dbReference type="InterPro" id="IPR002781">
    <property type="entry name" value="TM_pro_TauE-like"/>
</dbReference>
<evidence type="ECO:0000256" key="6">
    <source>
        <dbReference type="ARBA" id="ARBA00022989"/>
    </source>
</evidence>
<keyword evidence="7 8" id="KW-0472">Membrane</keyword>
<protein>
    <recommendedName>
        <fullName evidence="8">Probable membrane transporter protein</fullName>
    </recommendedName>
</protein>
<accession>A0A5C6S572</accession>
<feature type="transmembrane region" description="Helical" evidence="8">
    <location>
        <begin position="80"/>
        <end position="97"/>
    </location>
</feature>
<keyword evidence="3" id="KW-0813">Transport</keyword>
<dbReference type="Proteomes" id="UP000321580">
    <property type="component" value="Unassembled WGS sequence"/>
</dbReference>
<name>A0A5C6S572_9BACT</name>
<feature type="transmembrane region" description="Helical" evidence="8">
    <location>
        <begin position="148"/>
        <end position="172"/>
    </location>
</feature>
<dbReference type="EMBL" id="VOOR01000002">
    <property type="protein sequence ID" value="TXB69569.1"/>
    <property type="molecule type" value="Genomic_DNA"/>
</dbReference>
<gene>
    <name evidence="9" type="ORF">FRY97_01275</name>
</gene>
<dbReference type="OrthoDB" id="9801058at2"/>
<evidence type="ECO:0000256" key="5">
    <source>
        <dbReference type="ARBA" id="ARBA00022692"/>
    </source>
</evidence>
<feature type="transmembrane region" description="Helical" evidence="8">
    <location>
        <begin position="57"/>
        <end position="74"/>
    </location>
</feature>
<dbReference type="Pfam" id="PF01925">
    <property type="entry name" value="TauE"/>
    <property type="match status" value="1"/>
</dbReference>
<organism evidence="9 10">
    <name type="scientific">Phaeodactylibacter luteus</name>
    <dbReference type="NCBI Taxonomy" id="1564516"/>
    <lineage>
        <taxon>Bacteria</taxon>
        <taxon>Pseudomonadati</taxon>
        <taxon>Bacteroidota</taxon>
        <taxon>Saprospiria</taxon>
        <taxon>Saprospirales</taxon>
        <taxon>Haliscomenobacteraceae</taxon>
        <taxon>Phaeodactylibacter</taxon>
    </lineage>
</organism>
<evidence type="ECO:0000313" key="9">
    <source>
        <dbReference type="EMBL" id="TXB69569.1"/>
    </source>
</evidence>
<evidence type="ECO:0000256" key="2">
    <source>
        <dbReference type="ARBA" id="ARBA00009142"/>
    </source>
</evidence>
<keyword evidence="4 8" id="KW-1003">Cell membrane</keyword>
<comment type="caution">
    <text evidence="9">The sequence shown here is derived from an EMBL/GenBank/DDBJ whole genome shotgun (WGS) entry which is preliminary data.</text>
</comment>
<evidence type="ECO:0000313" key="10">
    <source>
        <dbReference type="Proteomes" id="UP000321580"/>
    </source>
</evidence>